<organism evidence="1">
    <name type="scientific">hydrothermal vent metagenome</name>
    <dbReference type="NCBI Taxonomy" id="652676"/>
    <lineage>
        <taxon>unclassified sequences</taxon>
        <taxon>metagenomes</taxon>
        <taxon>ecological metagenomes</taxon>
    </lineage>
</organism>
<sequence>MVKQVRLIDSGWVDELPVKICQLVPGHMKWVSISTGL</sequence>
<evidence type="ECO:0000313" key="1">
    <source>
        <dbReference type="EMBL" id="VAW60365.1"/>
    </source>
</evidence>
<protein>
    <submittedName>
        <fullName evidence="1">Uncharacterized protein</fullName>
    </submittedName>
</protein>
<proteinExistence type="predicted"/>
<dbReference type="AlphaFoldDB" id="A0A3B0WWF4"/>
<accession>A0A3B0WWF4</accession>
<reference evidence="1" key="1">
    <citation type="submission" date="2018-06" db="EMBL/GenBank/DDBJ databases">
        <authorList>
            <person name="Zhirakovskaya E."/>
        </authorList>
    </citation>
    <scope>NUCLEOTIDE SEQUENCE</scope>
</reference>
<name>A0A3B0WWF4_9ZZZZ</name>
<dbReference type="EMBL" id="UOFG01000120">
    <property type="protein sequence ID" value="VAW60365.1"/>
    <property type="molecule type" value="Genomic_DNA"/>
</dbReference>
<gene>
    <name evidence="1" type="ORF">MNBD_GAMMA11-2592</name>
</gene>